<dbReference type="EMBL" id="LT629688">
    <property type="protein sequence ID" value="SDE39990.1"/>
    <property type="molecule type" value="Genomic_DNA"/>
</dbReference>
<sequence>MPVDDLTWFFSSEYGRDRLLRDELESASAAAASAARNASRLRSQLAQVQGSMEARLSALSRAFDAYVELGDVREQLIAFGDTRMIRRDAVEVIESLSAGVVPEPLDPERYDSRYWLLDAVNALVAVAAGRRDPELEARASAQDPSAEVFLVACATALGHGDQVVDLLASALTTDGAFDPAQLAVADAALTGALGPEGLVAVEQVVQHHLADERAGWSAWLHEQVGTGDEERRLDWVERLVVDGPWPEEPVDGPLRRPLLRDRDRDREPAAPRTAGVPRLEDPLTRLRALVGGLVAEGGPEERDLIALATRLRAQIEHPEASVQTAPETPAGVPVRDWVVARSRGEAPDARQVAREWLRPHLAALVASIPVEVRREPLAVSVQNGGWRIEAGPEGVDPAVMRSSRAQVERETSGLPRPALGCWVGGAVAVVLGLVTLAASPTAGGVLVVLGLLVGAAGFYLRTRARAEERRWREQRLADLDAAIHTAGEQLVVARDERARADAEHRARHQRLAASLAARGAGPLTPPR</sequence>
<organism evidence="3 4">
    <name type="scientific">Auraticoccus monumenti</name>
    <dbReference type="NCBI Taxonomy" id="675864"/>
    <lineage>
        <taxon>Bacteria</taxon>
        <taxon>Bacillati</taxon>
        <taxon>Actinomycetota</taxon>
        <taxon>Actinomycetes</taxon>
        <taxon>Propionibacteriales</taxon>
        <taxon>Propionibacteriaceae</taxon>
        <taxon>Auraticoccus</taxon>
    </lineage>
</organism>
<dbReference type="RefSeq" id="WP_090595036.1">
    <property type="nucleotide sequence ID" value="NZ_LT629688.1"/>
</dbReference>
<keyword evidence="2" id="KW-0812">Transmembrane</keyword>
<dbReference type="Proteomes" id="UP000198546">
    <property type="component" value="Chromosome i"/>
</dbReference>
<name>A0A1G7CML7_9ACTN</name>
<evidence type="ECO:0000313" key="3">
    <source>
        <dbReference type="EMBL" id="SDE39990.1"/>
    </source>
</evidence>
<evidence type="ECO:0000313" key="4">
    <source>
        <dbReference type="Proteomes" id="UP000198546"/>
    </source>
</evidence>
<evidence type="ECO:0000256" key="1">
    <source>
        <dbReference type="SAM" id="MobiDB-lite"/>
    </source>
</evidence>
<proteinExistence type="predicted"/>
<dbReference type="STRING" id="675864.SAMN04489747_3304"/>
<dbReference type="OrthoDB" id="3725792at2"/>
<feature type="region of interest" description="Disordered" evidence="1">
    <location>
        <begin position="246"/>
        <end position="278"/>
    </location>
</feature>
<gene>
    <name evidence="3" type="ORF">SAMN04489747_3304</name>
</gene>
<feature type="transmembrane region" description="Helical" evidence="2">
    <location>
        <begin position="444"/>
        <end position="462"/>
    </location>
</feature>
<accession>A0A1G7CML7</accession>
<keyword evidence="2" id="KW-1133">Transmembrane helix</keyword>
<dbReference type="AlphaFoldDB" id="A0A1G7CML7"/>
<evidence type="ECO:0000256" key="2">
    <source>
        <dbReference type="SAM" id="Phobius"/>
    </source>
</evidence>
<protein>
    <submittedName>
        <fullName evidence="3">Uncharacterized protein</fullName>
    </submittedName>
</protein>
<feature type="compositionally biased region" description="Basic and acidic residues" evidence="1">
    <location>
        <begin position="258"/>
        <end position="269"/>
    </location>
</feature>
<keyword evidence="2" id="KW-0472">Membrane</keyword>
<reference evidence="3 4" key="1">
    <citation type="submission" date="2016-10" db="EMBL/GenBank/DDBJ databases">
        <authorList>
            <person name="de Groot N.N."/>
        </authorList>
    </citation>
    <scope>NUCLEOTIDE SEQUENCE [LARGE SCALE GENOMIC DNA]</scope>
    <source>
        <strain evidence="3 4">MON 2.2</strain>
    </source>
</reference>
<keyword evidence="4" id="KW-1185">Reference proteome</keyword>